<feature type="region of interest" description="Disordered" evidence="6">
    <location>
        <begin position="389"/>
        <end position="437"/>
    </location>
</feature>
<gene>
    <name evidence="10" type="ORF">PVAND_003844</name>
</gene>
<organism evidence="10 11">
    <name type="scientific">Polypedilum vanderplanki</name>
    <name type="common">Sleeping chironomid midge</name>
    <dbReference type="NCBI Taxonomy" id="319348"/>
    <lineage>
        <taxon>Eukaryota</taxon>
        <taxon>Metazoa</taxon>
        <taxon>Ecdysozoa</taxon>
        <taxon>Arthropoda</taxon>
        <taxon>Hexapoda</taxon>
        <taxon>Insecta</taxon>
        <taxon>Pterygota</taxon>
        <taxon>Neoptera</taxon>
        <taxon>Endopterygota</taxon>
        <taxon>Diptera</taxon>
        <taxon>Nematocera</taxon>
        <taxon>Chironomoidea</taxon>
        <taxon>Chironomidae</taxon>
        <taxon>Chironominae</taxon>
        <taxon>Polypedilum</taxon>
        <taxon>Polypedilum</taxon>
    </lineage>
</organism>
<feature type="transmembrane region" description="Helical" evidence="7">
    <location>
        <begin position="884"/>
        <end position="909"/>
    </location>
</feature>
<feature type="disulfide bond" evidence="5">
    <location>
        <begin position="869"/>
        <end position="878"/>
    </location>
</feature>
<dbReference type="SMART" id="SM00179">
    <property type="entry name" value="EGF_CA"/>
    <property type="match status" value="1"/>
</dbReference>
<feature type="region of interest" description="Disordered" evidence="6">
    <location>
        <begin position="267"/>
        <end position="298"/>
    </location>
</feature>
<dbReference type="SMART" id="SM00181">
    <property type="entry name" value="EGF"/>
    <property type="match status" value="3"/>
</dbReference>
<keyword evidence="7" id="KW-1133">Transmembrane helix</keyword>
<evidence type="ECO:0000313" key="11">
    <source>
        <dbReference type="Proteomes" id="UP001107558"/>
    </source>
</evidence>
<feature type="signal peptide" evidence="8">
    <location>
        <begin position="1"/>
        <end position="23"/>
    </location>
</feature>
<dbReference type="FunFam" id="2.10.25.10:FF:000038">
    <property type="entry name" value="Fibrillin 2"/>
    <property type="match status" value="1"/>
</dbReference>
<dbReference type="Gene3D" id="2.10.25.10">
    <property type="entry name" value="Laminin"/>
    <property type="match status" value="1"/>
</dbReference>
<name>A0A9J6BX61_POLVA</name>
<protein>
    <recommendedName>
        <fullName evidence="9">EGF-like domain-containing protein</fullName>
    </recommendedName>
</protein>
<feature type="compositionally biased region" description="Low complexity" evidence="6">
    <location>
        <begin position="389"/>
        <end position="424"/>
    </location>
</feature>
<evidence type="ECO:0000256" key="6">
    <source>
        <dbReference type="SAM" id="MobiDB-lite"/>
    </source>
</evidence>
<feature type="region of interest" description="Disordered" evidence="6">
    <location>
        <begin position="192"/>
        <end position="228"/>
    </location>
</feature>
<keyword evidence="7" id="KW-0472">Membrane</keyword>
<feature type="region of interest" description="Disordered" evidence="6">
    <location>
        <begin position="332"/>
        <end position="352"/>
    </location>
</feature>
<feature type="compositionally biased region" description="Basic residues" evidence="6">
    <location>
        <begin position="276"/>
        <end position="291"/>
    </location>
</feature>
<dbReference type="PANTHER" id="PTHR24039:SF52">
    <property type="entry name" value="EGF-LIKE DOMAIN-CONTAINING PROTEIN"/>
    <property type="match status" value="1"/>
</dbReference>
<dbReference type="PROSITE" id="PS01187">
    <property type="entry name" value="EGF_CA"/>
    <property type="match status" value="1"/>
</dbReference>
<dbReference type="InterPro" id="IPR001881">
    <property type="entry name" value="EGF-like_Ca-bd_dom"/>
</dbReference>
<feature type="domain" description="EGF-like" evidence="9">
    <location>
        <begin position="794"/>
        <end position="833"/>
    </location>
</feature>
<evidence type="ECO:0000256" key="2">
    <source>
        <dbReference type="ARBA" id="ARBA00022729"/>
    </source>
</evidence>
<dbReference type="InterPro" id="IPR000742">
    <property type="entry name" value="EGF"/>
</dbReference>
<feature type="region of interest" description="Disordered" evidence="6">
    <location>
        <begin position="577"/>
        <end position="598"/>
    </location>
</feature>
<dbReference type="CDD" id="cd00054">
    <property type="entry name" value="EGF_CA"/>
    <property type="match status" value="1"/>
</dbReference>
<comment type="caution">
    <text evidence="5">Lacks conserved residue(s) required for the propagation of feature annotation.</text>
</comment>
<dbReference type="PROSITE" id="PS00010">
    <property type="entry name" value="ASX_HYDROXYL"/>
    <property type="match status" value="1"/>
</dbReference>
<proteinExistence type="predicted"/>
<feature type="chain" id="PRO_5039939252" description="EGF-like domain-containing protein" evidence="8">
    <location>
        <begin position="24"/>
        <end position="1104"/>
    </location>
</feature>
<dbReference type="OrthoDB" id="2015116at2759"/>
<dbReference type="SUPFAM" id="SSF57196">
    <property type="entry name" value="EGF/Laminin"/>
    <property type="match status" value="1"/>
</dbReference>
<evidence type="ECO:0000256" key="5">
    <source>
        <dbReference type="PROSITE-ProRule" id="PRU00076"/>
    </source>
</evidence>
<evidence type="ECO:0000256" key="8">
    <source>
        <dbReference type="SAM" id="SignalP"/>
    </source>
</evidence>
<feature type="domain" description="EGF-like" evidence="9">
    <location>
        <begin position="843"/>
        <end position="879"/>
    </location>
</feature>
<dbReference type="Proteomes" id="UP001107558">
    <property type="component" value="Chromosome 3"/>
</dbReference>
<evidence type="ECO:0000259" key="9">
    <source>
        <dbReference type="PROSITE" id="PS50026"/>
    </source>
</evidence>
<dbReference type="InterPro" id="IPR049883">
    <property type="entry name" value="NOTCH1_EGF-like"/>
</dbReference>
<evidence type="ECO:0000256" key="3">
    <source>
        <dbReference type="ARBA" id="ARBA00022737"/>
    </source>
</evidence>
<dbReference type="PROSITE" id="PS50026">
    <property type="entry name" value="EGF_3"/>
    <property type="match status" value="2"/>
</dbReference>
<reference evidence="10" key="1">
    <citation type="submission" date="2021-03" db="EMBL/GenBank/DDBJ databases">
        <title>Chromosome level genome of the anhydrobiotic midge Polypedilum vanderplanki.</title>
        <authorList>
            <person name="Yoshida Y."/>
            <person name="Kikawada T."/>
            <person name="Gusev O."/>
        </authorList>
    </citation>
    <scope>NUCLEOTIDE SEQUENCE</scope>
    <source>
        <strain evidence="10">NIAS01</strain>
        <tissue evidence="10">Whole body or cell culture</tissue>
    </source>
</reference>
<dbReference type="PROSITE" id="PS00022">
    <property type="entry name" value="EGF_1"/>
    <property type="match status" value="1"/>
</dbReference>
<keyword evidence="4 5" id="KW-1015">Disulfide bond</keyword>
<accession>A0A9J6BX61</accession>
<dbReference type="Pfam" id="PF07645">
    <property type="entry name" value="EGF_CA"/>
    <property type="match status" value="1"/>
</dbReference>
<keyword evidence="7" id="KW-0812">Transmembrane</keyword>
<dbReference type="InterPro" id="IPR018097">
    <property type="entry name" value="EGF_Ca-bd_CS"/>
</dbReference>
<feature type="compositionally biased region" description="Low complexity" evidence="6">
    <location>
        <begin position="192"/>
        <end position="213"/>
    </location>
</feature>
<feature type="compositionally biased region" description="Basic and acidic residues" evidence="6">
    <location>
        <begin position="342"/>
        <end position="352"/>
    </location>
</feature>
<keyword evidence="2 8" id="KW-0732">Signal</keyword>
<sequence>MNQLTRISFAVIYCIILIAEINGQDSISQISPKSLTNDADIHENIKSSFAVELENEVNTAALREDEKDEQIYTRVERSALPIINDAIFSDNKLEAEKQFGRYLAIDPTSTSAEDINENQKTHDAENFLVQRGRQARQKDLMQLSRPLFNNSAMPMEIVNDLNPTVPRQQNPDIQDIITGIVNLLNGNVNVHANGQGNRRPPNNRINNRGPPRISEAQVPASDDNQNLNTNIQIPFERPENSLPVRPFLTGVPLPEQIVPSMQQNLRPGFISQNRPPWKRPTRPTNTFHRRQPQPQQIPTHYDKITNNEILTNNKNITSVLNSNNSQHEIGINNIEVEEEEEDKRKENKLTKDAKNEISPTVVTIIQSTSEVNTIQKLTDSSETINTISSSGSLESSFNNNDETSSSSSSTTSSLELTTSNTKSTQQLPPVIKTSPLETTPLTPISSIPQFHARPGVVLDDPEFKPGQKTNLHHNPYGPVPEIFDVTLSAIQGPTGNTGSQQTINIKPYNYDGNDILLAPSGGQDFVSIDGKRTYINLLGESTDAPAQFSNSQIQPTKAYQPHMVVTGTGQVIAETEPTTTKKHSYQQQQQQQQNRPLVRPKFPAASLQQSSMPVRIDTCIVGDDSTCDQTQNEKCKTENGVSSCNCKPGYARRKHREPCRKIVSLVVSLRVDRYRDHKINWDPLFNDSLSEPYRTLKYESFRAIDTAMSMTPFSDEFMDVTLNNIYQGDASKGMAGVFLNLTLMIEEGIQTMQPTIRNEIQRHLIGVIHRRNNNIGNSALYVDSPPGSVSAVQDLNECLSHDLNDCHIEATCTNIWGSYTCQCNSGFKDPNSDRPQSAGRECLTCSDAAYCNNRGTCSYDKNGNHVCTCIGSYYGSACEIDGEVLAVAVGASVAAIIIIILTLVCLIMWSRKWQREHKNAMIGSPVFGYMGGAQVKTPVVGPPMTYQVSLEDRMRWAQIADVMAQANHYAAEPVAHAAITRPSSAMFPTYHPAMNGGMTMQSRHHNMNLQHPPVPLPRLGLRSNGARTLENSSSSEEEDRIDLLGRNFQVPRPKSRSNTSLASAIYYDVDYLPSGGGENIYGTTTNISQIPLSTYGTPSANYYK</sequence>
<keyword evidence="3" id="KW-0677">Repeat</keyword>
<keyword evidence="11" id="KW-1185">Reference proteome</keyword>
<dbReference type="PANTHER" id="PTHR24039">
    <property type="entry name" value="FIBRILLIN-RELATED"/>
    <property type="match status" value="1"/>
</dbReference>
<dbReference type="AlphaFoldDB" id="A0A9J6BX61"/>
<evidence type="ECO:0000256" key="4">
    <source>
        <dbReference type="ARBA" id="ARBA00023157"/>
    </source>
</evidence>
<dbReference type="EMBL" id="JADBJN010000003">
    <property type="protein sequence ID" value="KAG5673830.1"/>
    <property type="molecule type" value="Genomic_DNA"/>
</dbReference>
<keyword evidence="1 5" id="KW-0245">EGF-like domain</keyword>
<evidence type="ECO:0000256" key="7">
    <source>
        <dbReference type="SAM" id="Phobius"/>
    </source>
</evidence>
<dbReference type="InterPro" id="IPR000152">
    <property type="entry name" value="EGF-type_Asp/Asn_hydroxyl_site"/>
</dbReference>
<evidence type="ECO:0000256" key="1">
    <source>
        <dbReference type="ARBA" id="ARBA00022536"/>
    </source>
</evidence>
<dbReference type="GO" id="GO:0005509">
    <property type="term" value="F:calcium ion binding"/>
    <property type="evidence" value="ECO:0007669"/>
    <property type="project" value="InterPro"/>
</dbReference>
<evidence type="ECO:0000313" key="10">
    <source>
        <dbReference type="EMBL" id="KAG5673830.1"/>
    </source>
</evidence>
<comment type="caution">
    <text evidence="10">The sequence shown here is derived from an EMBL/GenBank/DDBJ whole genome shotgun (WGS) entry which is preliminary data.</text>
</comment>